<feature type="transmembrane region" description="Helical" evidence="6">
    <location>
        <begin position="38"/>
        <end position="65"/>
    </location>
</feature>
<evidence type="ECO:0000256" key="5">
    <source>
        <dbReference type="SAM" id="MobiDB-lite"/>
    </source>
</evidence>
<keyword evidence="4" id="KW-0807">Transducer</keyword>
<proteinExistence type="predicted"/>
<reference evidence="8" key="3">
    <citation type="submission" date="2015-06" db="UniProtKB">
        <authorList>
            <consortium name="EnsemblMetazoa"/>
        </authorList>
    </citation>
    <scope>IDENTIFICATION</scope>
</reference>
<evidence type="ECO:0000256" key="4">
    <source>
        <dbReference type="ARBA" id="ARBA00023224"/>
    </source>
</evidence>
<dbReference type="PANTHER" id="PTHR24243:SF230">
    <property type="entry name" value="G-PROTEIN COUPLED RECEPTORS FAMILY 1 PROFILE DOMAIN-CONTAINING PROTEIN"/>
    <property type="match status" value="1"/>
</dbReference>
<name>R7UW74_CAPTE</name>
<dbReference type="AlphaFoldDB" id="R7UW74"/>
<feature type="transmembrane region" description="Helical" evidence="6">
    <location>
        <begin position="77"/>
        <end position="96"/>
    </location>
</feature>
<keyword evidence="9" id="KW-1185">Reference proteome</keyword>
<evidence type="ECO:0000256" key="2">
    <source>
        <dbReference type="ARBA" id="ARBA00023040"/>
    </source>
</evidence>
<evidence type="ECO:0000313" key="7">
    <source>
        <dbReference type="EMBL" id="ELU10574.1"/>
    </source>
</evidence>
<feature type="transmembrane region" description="Helical" evidence="6">
    <location>
        <begin position="207"/>
        <end position="232"/>
    </location>
</feature>
<dbReference type="Proteomes" id="UP000014760">
    <property type="component" value="Unassembled WGS sequence"/>
</dbReference>
<dbReference type="PANTHER" id="PTHR24243">
    <property type="entry name" value="G-PROTEIN COUPLED RECEPTOR"/>
    <property type="match status" value="1"/>
</dbReference>
<feature type="transmembrane region" description="Helical" evidence="6">
    <location>
        <begin position="116"/>
        <end position="138"/>
    </location>
</feature>
<dbReference type="GO" id="GO:0005886">
    <property type="term" value="C:plasma membrane"/>
    <property type="evidence" value="ECO:0007669"/>
    <property type="project" value="TreeGrafter"/>
</dbReference>
<evidence type="ECO:0000256" key="3">
    <source>
        <dbReference type="ARBA" id="ARBA00023170"/>
    </source>
</evidence>
<keyword evidence="6" id="KW-0812">Transmembrane</keyword>
<keyword evidence="3" id="KW-0675">Receptor</keyword>
<feature type="transmembrane region" description="Helical" evidence="6">
    <location>
        <begin position="306"/>
        <end position="326"/>
    </location>
</feature>
<accession>R7UW74</accession>
<dbReference type="SUPFAM" id="SSF81321">
    <property type="entry name" value="Family A G protein-coupled receptor-like"/>
    <property type="match status" value="1"/>
</dbReference>
<feature type="transmembrane region" description="Helical" evidence="6">
    <location>
        <begin position="159"/>
        <end position="178"/>
    </location>
</feature>
<keyword evidence="2" id="KW-0297">G-protein coupled receptor</keyword>
<evidence type="ECO:0000256" key="6">
    <source>
        <dbReference type="SAM" id="Phobius"/>
    </source>
</evidence>
<dbReference type="EMBL" id="KB297391">
    <property type="protein sequence ID" value="ELU10574.1"/>
    <property type="molecule type" value="Genomic_DNA"/>
</dbReference>
<dbReference type="EnsemblMetazoa" id="CapteT194042">
    <property type="protein sequence ID" value="CapteP194042"/>
    <property type="gene ID" value="CapteG194042"/>
</dbReference>
<dbReference type="Gene3D" id="1.20.1070.10">
    <property type="entry name" value="Rhodopsin 7-helix transmembrane proteins"/>
    <property type="match status" value="1"/>
</dbReference>
<organism evidence="7">
    <name type="scientific">Capitella teleta</name>
    <name type="common">Polychaete worm</name>
    <dbReference type="NCBI Taxonomy" id="283909"/>
    <lineage>
        <taxon>Eukaryota</taxon>
        <taxon>Metazoa</taxon>
        <taxon>Spiralia</taxon>
        <taxon>Lophotrochozoa</taxon>
        <taxon>Annelida</taxon>
        <taxon>Polychaeta</taxon>
        <taxon>Sedentaria</taxon>
        <taxon>Scolecida</taxon>
        <taxon>Capitellidae</taxon>
        <taxon>Capitella</taxon>
    </lineage>
</organism>
<keyword evidence="6" id="KW-0472">Membrane</keyword>
<gene>
    <name evidence="7" type="ORF">CAPTEDRAFT_194042</name>
</gene>
<evidence type="ECO:0008006" key="10">
    <source>
        <dbReference type="Google" id="ProtNLM"/>
    </source>
</evidence>
<dbReference type="EMBL" id="AMQN01006015">
    <property type="status" value="NOT_ANNOTATED_CDS"/>
    <property type="molecule type" value="Genomic_DNA"/>
</dbReference>
<reference evidence="7 9" key="2">
    <citation type="journal article" date="2013" name="Nature">
        <title>Insights into bilaterian evolution from three spiralian genomes.</title>
        <authorList>
            <person name="Simakov O."/>
            <person name="Marletaz F."/>
            <person name="Cho S.J."/>
            <person name="Edsinger-Gonzales E."/>
            <person name="Havlak P."/>
            <person name="Hellsten U."/>
            <person name="Kuo D.H."/>
            <person name="Larsson T."/>
            <person name="Lv J."/>
            <person name="Arendt D."/>
            <person name="Savage R."/>
            <person name="Osoegawa K."/>
            <person name="de Jong P."/>
            <person name="Grimwood J."/>
            <person name="Chapman J.A."/>
            <person name="Shapiro H."/>
            <person name="Aerts A."/>
            <person name="Otillar R.P."/>
            <person name="Terry A.Y."/>
            <person name="Boore J.L."/>
            <person name="Grigoriev I.V."/>
            <person name="Lindberg D.R."/>
            <person name="Seaver E.C."/>
            <person name="Weisblat D.A."/>
            <person name="Putnam N.H."/>
            <person name="Rokhsar D.S."/>
        </authorList>
    </citation>
    <scope>NUCLEOTIDE SEQUENCE</scope>
    <source>
        <strain evidence="7 9">I ESC-2004</strain>
    </source>
</reference>
<reference evidence="9" key="1">
    <citation type="submission" date="2012-12" db="EMBL/GenBank/DDBJ databases">
        <authorList>
            <person name="Hellsten U."/>
            <person name="Grimwood J."/>
            <person name="Chapman J.A."/>
            <person name="Shapiro H."/>
            <person name="Aerts A."/>
            <person name="Otillar R.P."/>
            <person name="Terry A.Y."/>
            <person name="Boore J.L."/>
            <person name="Simakov O."/>
            <person name="Marletaz F."/>
            <person name="Cho S.-J."/>
            <person name="Edsinger-Gonzales E."/>
            <person name="Havlak P."/>
            <person name="Kuo D.-H."/>
            <person name="Larsson T."/>
            <person name="Lv J."/>
            <person name="Arendt D."/>
            <person name="Savage R."/>
            <person name="Osoegawa K."/>
            <person name="de Jong P."/>
            <person name="Lindberg D.R."/>
            <person name="Seaver E.C."/>
            <person name="Weisblat D.A."/>
            <person name="Putnam N.H."/>
            <person name="Grigoriev I.V."/>
            <person name="Rokhsar D.S."/>
        </authorList>
    </citation>
    <scope>NUCLEOTIDE SEQUENCE</scope>
    <source>
        <strain evidence="9">I ESC-2004</strain>
    </source>
</reference>
<keyword evidence="6" id="KW-1133">Transmembrane helix</keyword>
<comment type="subcellular location">
    <subcellularLocation>
        <location evidence="1">Membrane</location>
        <topology evidence="1">Multi-pass membrane protein</topology>
    </subcellularLocation>
</comment>
<evidence type="ECO:0000313" key="8">
    <source>
        <dbReference type="EnsemblMetazoa" id="CapteP194042"/>
    </source>
</evidence>
<feature type="region of interest" description="Disordered" evidence="5">
    <location>
        <begin position="1"/>
        <end position="24"/>
    </location>
</feature>
<sequence>MAASTEGVFTSPSSSTESPNTTMEHSPLRYFRGEDLPVLWALVVYVGPFLMMLGTIGNAATIVVLSRALRLKNRTTSVYPVTIASLCILAVNLRLLDHMLSMHGLDIRSLNYSTCKVVTSVIYGVTEFHLWVNVNLAIERVLALYSRSRGIFENDSHTICLFLVTTGLAVVSINVTYLPTYEQNVESGEWACDAGTTYYAHADGWFWVQYCMLWLLPSVLLLLCGILVAARLAYSYNRKKHSEVITYVSKLKLCGVTLSMLIAGGLILLSTLAQVILQPLMYFCVLNRGTVDQCMVYRNTILYVDFFMNFNYVINVVILVICVAPFRQTAMDLCYKSHQEIEEKPPDSQVTHVKSTSHR</sequence>
<dbReference type="GO" id="GO:0004930">
    <property type="term" value="F:G protein-coupled receptor activity"/>
    <property type="evidence" value="ECO:0007669"/>
    <property type="project" value="UniProtKB-KW"/>
</dbReference>
<evidence type="ECO:0000256" key="1">
    <source>
        <dbReference type="ARBA" id="ARBA00004141"/>
    </source>
</evidence>
<feature type="compositionally biased region" description="Low complexity" evidence="5">
    <location>
        <begin position="10"/>
        <end position="22"/>
    </location>
</feature>
<feature type="transmembrane region" description="Helical" evidence="6">
    <location>
        <begin position="253"/>
        <end position="277"/>
    </location>
</feature>
<dbReference type="HOGENOM" id="CLU_772191_0_0_1"/>
<evidence type="ECO:0000313" key="9">
    <source>
        <dbReference type="Proteomes" id="UP000014760"/>
    </source>
</evidence>
<protein>
    <recommendedName>
        <fullName evidence="10">G-protein coupled receptors family 1 profile domain-containing protein</fullName>
    </recommendedName>
</protein>